<dbReference type="OrthoDB" id="9835793at2759"/>
<evidence type="ECO:0000259" key="6">
    <source>
        <dbReference type="PROSITE" id="PS50835"/>
    </source>
</evidence>
<sequence>MQQSSFWKHRVNSDASSVASQAEQAACDGALLRRPPPLRALQAPGIHQLPPHRNVKLGEPGAACREGERLRSWLLDLDGLGKQGSLVSTQRYRVCSTGVKSSGAHGSGVQDSGAHVSLQGIQGGSVFFHLTKNQEADPEEVSWGFGPESNYRVLLRVSHGADTPTWVSLQDKYQHRVHVPSVTSLRIENLTREDSGEYRARASFTGGRELTQVFLLTVYGTVPLPEIEVKSASITPGWCNVTLECRAPGPTEDLKVTWEIKGLPRELEQRVTSELPSNSWHLTLNLPLSQPAASLTCVVSNQVDQKTATLDLGEVCVSDSPRNSSAKTLPGIIGAVVIMLLILIIGLFLWKTYKKKRKMKTGRGVEFQGDPGDNDGGIQYAELSQQGSGEVTHKLWSSSSCPCDPPAFKCLRTCGLLTTSVNFPSCLPTQDPHPAGRELFHHRPST</sequence>
<evidence type="ECO:0000313" key="8">
    <source>
        <dbReference type="Proteomes" id="UP000242450"/>
    </source>
</evidence>
<dbReference type="Gene3D" id="2.60.40.10">
    <property type="entry name" value="Immunoglobulins"/>
    <property type="match status" value="2"/>
</dbReference>
<name>A0A212CHN7_CEREH</name>
<dbReference type="InterPro" id="IPR007110">
    <property type="entry name" value="Ig-like_dom"/>
</dbReference>
<dbReference type="EMBL" id="MKHE01000020">
    <property type="protein sequence ID" value="OWK05508.1"/>
    <property type="molecule type" value="Genomic_DNA"/>
</dbReference>
<feature type="domain" description="Ig-like" evidence="6">
    <location>
        <begin position="225"/>
        <end position="309"/>
    </location>
</feature>
<dbReference type="InterPro" id="IPR013783">
    <property type="entry name" value="Ig-like_fold"/>
</dbReference>
<evidence type="ECO:0000256" key="5">
    <source>
        <dbReference type="SAM" id="Phobius"/>
    </source>
</evidence>
<dbReference type="AlphaFoldDB" id="A0A212CHN7"/>
<evidence type="ECO:0000256" key="4">
    <source>
        <dbReference type="ARBA" id="ARBA00023180"/>
    </source>
</evidence>
<comment type="caution">
    <text evidence="7">The sequence shown here is derived from an EMBL/GenBank/DDBJ whole genome shotgun (WGS) entry which is preliminary data.</text>
</comment>
<accession>A0A212CHN7</accession>
<evidence type="ECO:0000256" key="1">
    <source>
        <dbReference type="ARBA" id="ARBA00004370"/>
    </source>
</evidence>
<evidence type="ECO:0000256" key="2">
    <source>
        <dbReference type="ARBA" id="ARBA00022729"/>
    </source>
</evidence>
<dbReference type="InterPro" id="IPR015631">
    <property type="entry name" value="CD2/SLAM_rcpt"/>
</dbReference>
<keyword evidence="2" id="KW-0732">Signal</keyword>
<dbReference type="SUPFAM" id="SSF48726">
    <property type="entry name" value="Immunoglobulin"/>
    <property type="match status" value="2"/>
</dbReference>
<protein>
    <recommendedName>
        <fullName evidence="6">Ig-like domain-containing protein</fullName>
    </recommendedName>
</protein>
<evidence type="ECO:0000256" key="3">
    <source>
        <dbReference type="ARBA" id="ARBA00023136"/>
    </source>
</evidence>
<dbReference type="InterPro" id="IPR003599">
    <property type="entry name" value="Ig_sub"/>
</dbReference>
<dbReference type="Proteomes" id="UP000242450">
    <property type="component" value="Chromosome 20"/>
</dbReference>
<keyword evidence="5" id="KW-0812">Transmembrane</keyword>
<reference evidence="7 8" key="1">
    <citation type="journal article" date="2018" name="Mol. Genet. Genomics">
        <title>The red deer Cervus elaphus genome CerEla1.0: sequencing, annotating, genes, and chromosomes.</title>
        <authorList>
            <person name="Bana N.A."/>
            <person name="Nyiri A."/>
            <person name="Nagy J."/>
            <person name="Frank K."/>
            <person name="Nagy T."/>
            <person name="Steger V."/>
            <person name="Schiller M."/>
            <person name="Lakatos P."/>
            <person name="Sugar L."/>
            <person name="Horn P."/>
            <person name="Barta E."/>
            <person name="Orosz L."/>
        </authorList>
    </citation>
    <scope>NUCLEOTIDE SEQUENCE [LARGE SCALE GENOMIC DNA]</scope>
    <source>
        <strain evidence="7">Hungarian</strain>
    </source>
</reference>
<organism evidence="7 8">
    <name type="scientific">Cervus elaphus hippelaphus</name>
    <name type="common">European red deer</name>
    <dbReference type="NCBI Taxonomy" id="46360"/>
    <lineage>
        <taxon>Eukaryota</taxon>
        <taxon>Metazoa</taxon>
        <taxon>Chordata</taxon>
        <taxon>Craniata</taxon>
        <taxon>Vertebrata</taxon>
        <taxon>Euteleostomi</taxon>
        <taxon>Mammalia</taxon>
        <taxon>Eutheria</taxon>
        <taxon>Laurasiatheria</taxon>
        <taxon>Artiodactyla</taxon>
        <taxon>Ruminantia</taxon>
        <taxon>Pecora</taxon>
        <taxon>Cervidae</taxon>
        <taxon>Cervinae</taxon>
        <taxon>Cervus</taxon>
    </lineage>
</organism>
<keyword evidence="3 5" id="KW-0472">Membrane</keyword>
<dbReference type="PANTHER" id="PTHR12080">
    <property type="entry name" value="SIGNALING LYMPHOCYTIC ACTIVATION MOLECULE"/>
    <property type="match status" value="1"/>
</dbReference>
<dbReference type="SMART" id="SM00409">
    <property type="entry name" value="IG"/>
    <property type="match status" value="1"/>
</dbReference>
<dbReference type="CDD" id="cd00096">
    <property type="entry name" value="Ig"/>
    <property type="match status" value="1"/>
</dbReference>
<keyword evidence="5" id="KW-1133">Transmembrane helix</keyword>
<dbReference type="InterPro" id="IPR036179">
    <property type="entry name" value="Ig-like_dom_sf"/>
</dbReference>
<comment type="subcellular location">
    <subcellularLocation>
        <location evidence="1">Membrane</location>
    </subcellularLocation>
</comment>
<dbReference type="PANTHER" id="PTHR12080:SF110">
    <property type="entry name" value="IG-LIKE DOMAIN-CONTAINING PROTEIN"/>
    <property type="match status" value="1"/>
</dbReference>
<evidence type="ECO:0000313" key="7">
    <source>
        <dbReference type="EMBL" id="OWK05508.1"/>
    </source>
</evidence>
<keyword evidence="8" id="KW-1185">Reference proteome</keyword>
<gene>
    <name evidence="7" type="ORF">Celaphus_00001869</name>
</gene>
<feature type="transmembrane region" description="Helical" evidence="5">
    <location>
        <begin position="329"/>
        <end position="350"/>
    </location>
</feature>
<proteinExistence type="predicted"/>
<keyword evidence="4" id="KW-0325">Glycoprotein</keyword>
<dbReference type="PROSITE" id="PS50835">
    <property type="entry name" value="IG_LIKE"/>
    <property type="match status" value="1"/>
</dbReference>
<dbReference type="GO" id="GO:0016020">
    <property type="term" value="C:membrane"/>
    <property type="evidence" value="ECO:0007669"/>
    <property type="project" value="UniProtKB-SubCell"/>
</dbReference>